<dbReference type="Proteomes" id="UP000273405">
    <property type="component" value="Unassembled WGS sequence"/>
</dbReference>
<organism evidence="1 2">
    <name type="scientific">Corallococcus sicarius</name>
    <dbReference type="NCBI Taxonomy" id="2316726"/>
    <lineage>
        <taxon>Bacteria</taxon>
        <taxon>Pseudomonadati</taxon>
        <taxon>Myxococcota</taxon>
        <taxon>Myxococcia</taxon>
        <taxon>Myxococcales</taxon>
        <taxon>Cystobacterineae</taxon>
        <taxon>Myxococcaceae</taxon>
        <taxon>Corallococcus</taxon>
    </lineage>
</organism>
<protein>
    <submittedName>
        <fullName evidence="1">ISAzo13 family transposase</fullName>
    </submittedName>
</protein>
<dbReference type="NCBIfam" id="NF033519">
    <property type="entry name" value="transpos_ISAzo13"/>
    <property type="match status" value="1"/>
</dbReference>
<dbReference type="RefSeq" id="WP_120624259.1">
    <property type="nucleotide sequence ID" value="NZ_RAWG01000024.1"/>
</dbReference>
<dbReference type="AlphaFoldDB" id="A0A3A8NS16"/>
<dbReference type="Pfam" id="PF07592">
    <property type="entry name" value="DDE_Tnp_ISAZ013"/>
    <property type="match status" value="1"/>
</dbReference>
<proteinExistence type="predicted"/>
<name>A0A3A8NS16_9BACT</name>
<gene>
    <name evidence="1" type="ORF">D7X12_05785</name>
</gene>
<dbReference type="OrthoDB" id="8782691at2"/>
<dbReference type="EMBL" id="RAWG01000024">
    <property type="protein sequence ID" value="RKH46299.1"/>
    <property type="molecule type" value="Genomic_DNA"/>
</dbReference>
<accession>A0A3A8NS16</accession>
<reference evidence="2" key="1">
    <citation type="submission" date="2018-09" db="EMBL/GenBank/DDBJ databases">
        <authorList>
            <person name="Livingstone P.G."/>
            <person name="Whitworth D.E."/>
        </authorList>
    </citation>
    <scope>NUCLEOTIDE SEQUENCE [LARGE SCALE GENOMIC DNA]</scope>
    <source>
        <strain evidence="2">CA040B</strain>
    </source>
</reference>
<evidence type="ECO:0000313" key="2">
    <source>
        <dbReference type="Proteomes" id="UP000273405"/>
    </source>
</evidence>
<evidence type="ECO:0000313" key="1">
    <source>
        <dbReference type="EMBL" id="RKH46299.1"/>
    </source>
</evidence>
<sequence length="403" mass="44644">MEAEKAVAERYQALRDVMDERVTRRWAGAEALALGRCGVTAVSRATGLSRMTVRTGRDEVSGKKPPGELVRVRRKGAGRPPVEGAQPGLTEALESLVDPVTRGDPESPLRWTCKSTKVLVAELEKQGYEMSPQKVGELLKSQGYSLQAGAKSLEGGSHPDRNAQFDHINAQVREFQARGQPVVSVDTKKKELVGEFKNGGREWQPAGAPVLSLTHDFPDTAVGKAIPYGVYDIGDNSTWVSVGVDHDTPVFAVNSIASWWRKMGRERYPEAKQLLVTADSGGSNSARSRVWKAELQRLVDATGLAISVCHFPPGTSKWNKVEHRLFSHISMNWRGRPLEDYETVVNLIGATTTAKVLKVKARLDRWRYRTGISISQETLHQLHLVRSCFHGDWNYVLKPKSDK</sequence>
<dbReference type="InterPro" id="IPR011518">
    <property type="entry name" value="Transposase_36"/>
</dbReference>
<keyword evidence="2" id="KW-1185">Reference proteome</keyword>
<comment type="caution">
    <text evidence="1">The sequence shown here is derived from an EMBL/GenBank/DDBJ whole genome shotgun (WGS) entry which is preliminary data.</text>
</comment>